<sequence length="80" mass="9039">MSHKRHYMEKVGSIDYTVNPNGKPSFPGILEEVVDWPEARDFEALPEKVTLAQEAPPYNKLPENERDNALFIDGSCHVIG</sequence>
<accession>A0A3M0KP75</accession>
<evidence type="ECO:0000313" key="1">
    <source>
        <dbReference type="EMBL" id="RMC14846.1"/>
    </source>
</evidence>
<evidence type="ECO:0000313" key="2">
    <source>
        <dbReference type="Proteomes" id="UP000269221"/>
    </source>
</evidence>
<dbReference type="AlphaFoldDB" id="A0A3M0KP75"/>
<gene>
    <name evidence="1" type="ORF">DUI87_07022</name>
</gene>
<organism evidence="1 2">
    <name type="scientific">Hirundo rustica rustica</name>
    <dbReference type="NCBI Taxonomy" id="333673"/>
    <lineage>
        <taxon>Eukaryota</taxon>
        <taxon>Metazoa</taxon>
        <taxon>Chordata</taxon>
        <taxon>Craniata</taxon>
        <taxon>Vertebrata</taxon>
        <taxon>Euteleostomi</taxon>
        <taxon>Archelosauria</taxon>
        <taxon>Archosauria</taxon>
        <taxon>Dinosauria</taxon>
        <taxon>Saurischia</taxon>
        <taxon>Theropoda</taxon>
        <taxon>Coelurosauria</taxon>
        <taxon>Aves</taxon>
        <taxon>Neognathae</taxon>
        <taxon>Neoaves</taxon>
        <taxon>Telluraves</taxon>
        <taxon>Australaves</taxon>
        <taxon>Passeriformes</taxon>
        <taxon>Sylvioidea</taxon>
        <taxon>Hirundinidae</taxon>
        <taxon>Hirundo</taxon>
    </lineage>
</organism>
<reference evidence="1 2" key="1">
    <citation type="submission" date="2018-07" db="EMBL/GenBank/DDBJ databases">
        <title>A high quality draft genome assembly of the barn swallow (H. rustica rustica).</title>
        <authorList>
            <person name="Formenti G."/>
            <person name="Chiara M."/>
            <person name="Poveda L."/>
            <person name="Francoijs K.-J."/>
            <person name="Bonisoli-Alquati A."/>
            <person name="Canova L."/>
            <person name="Gianfranceschi L."/>
            <person name="Horner D.S."/>
            <person name="Saino N."/>
        </authorList>
    </citation>
    <scope>NUCLEOTIDE SEQUENCE [LARGE SCALE GENOMIC DNA]</scope>
    <source>
        <strain evidence="1">Chelidonia</strain>
        <tissue evidence="1">Blood</tissue>
    </source>
</reference>
<protein>
    <submittedName>
        <fullName evidence="1">Uncharacterized protein</fullName>
    </submittedName>
</protein>
<comment type="caution">
    <text evidence="1">The sequence shown here is derived from an EMBL/GenBank/DDBJ whole genome shotgun (WGS) entry which is preliminary data.</text>
</comment>
<dbReference type="Proteomes" id="UP000269221">
    <property type="component" value="Unassembled WGS sequence"/>
</dbReference>
<dbReference type="EMBL" id="QRBI01000104">
    <property type="protein sequence ID" value="RMC14846.1"/>
    <property type="molecule type" value="Genomic_DNA"/>
</dbReference>
<keyword evidence="2" id="KW-1185">Reference proteome</keyword>
<dbReference type="STRING" id="333673.A0A3M0KP75"/>
<proteinExistence type="predicted"/>
<name>A0A3M0KP75_HIRRU</name>
<dbReference type="OrthoDB" id="10490850at2759"/>